<dbReference type="EMBL" id="CALNXJ010000001">
    <property type="protein sequence ID" value="CAH3031748.1"/>
    <property type="molecule type" value="Genomic_DNA"/>
</dbReference>
<organism evidence="1 2">
    <name type="scientific">Pocillopora meandrina</name>
    <dbReference type="NCBI Taxonomy" id="46732"/>
    <lineage>
        <taxon>Eukaryota</taxon>
        <taxon>Metazoa</taxon>
        <taxon>Cnidaria</taxon>
        <taxon>Anthozoa</taxon>
        <taxon>Hexacorallia</taxon>
        <taxon>Scleractinia</taxon>
        <taxon>Astrocoeniina</taxon>
        <taxon>Pocilloporidae</taxon>
        <taxon>Pocillopora</taxon>
    </lineage>
</organism>
<protein>
    <submittedName>
        <fullName evidence="1">Uncharacterized protein</fullName>
    </submittedName>
</protein>
<reference evidence="1 2" key="1">
    <citation type="submission" date="2022-05" db="EMBL/GenBank/DDBJ databases">
        <authorList>
            <consortium name="Genoscope - CEA"/>
            <person name="William W."/>
        </authorList>
    </citation>
    <scope>NUCLEOTIDE SEQUENCE [LARGE SCALE GENOMIC DNA]</scope>
</reference>
<proteinExistence type="predicted"/>
<evidence type="ECO:0000313" key="1">
    <source>
        <dbReference type="EMBL" id="CAH3031748.1"/>
    </source>
</evidence>
<sequence length="82" mass="9346">MDPPLPSKKDLERLMDTKSAVLVHDEATRDGFQQGAFLKTPTKYCSIHSDVSQEWKVFMRMCFYSCNNICCHTVAVAWKTGT</sequence>
<comment type="caution">
    <text evidence="1">The sequence shown here is derived from an EMBL/GenBank/DDBJ whole genome shotgun (WGS) entry which is preliminary data.</text>
</comment>
<name>A0AAU9VM31_9CNID</name>
<accession>A0AAU9VM31</accession>
<evidence type="ECO:0000313" key="2">
    <source>
        <dbReference type="Proteomes" id="UP001159428"/>
    </source>
</evidence>
<gene>
    <name evidence="1" type="ORF">PMEA_00000557</name>
</gene>
<keyword evidence="2" id="KW-1185">Reference proteome</keyword>
<dbReference type="AlphaFoldDB" id="A0AAU9VM31"/>
<dbReference type="Proteomes" id="UP001159428">
    <property type="component" value="Unassembled WGS sequence"/>
</dbReference>